<dbReference type="PANTHER" id="PTHR45677:SF8">
    <property type="entry name" value="CYSTEINE SULFINIC ACID DECARBOXYLASE"/>
    <property type="match status" value="1"/>
</dbReference>
<evidence type="ECO:0000256" key="8">
    <source>
        <dbReference type="RuleBase" id="RU000382"/>
    </source>
</evidence>
<dbReference type="RefSeq" id="XP_055859580.1">
    <property type="nucleotide sequence ID" value="XM_056003605.1"/>
</dbReference>
<dbReference type="OMA" id="CVDLHKW"/>
<dbReference type="SUPFAM" id="SSF53383">
    <property type="entry name" value="PLP-dependent transferases"/>
    <property type="match status" value="1"/>
</dbReference>
<evidence type="ECO:0000256" key="5">
    <source>
        <dbReference type="ARBA" id="ARBA00022898"/>
    </source>
</evidence>
<dbReference type="Pfam" id="PF00282">
    <property type="entry name" value="Pyridoxal_deC"/>
    <property type="match status" value="1"/>
</dbReference>
<dbReference type="RefSeq" id="XP_055859581.1">
    <property type="nucleotide sequence ID" value="XM_056003606.1"/>
</dbReference>
<evidence type="ECO:0000313" key="12">
    <source>
        <dbReference type="RefSeq" id="XP_055859582.1"/>
    </source>
</evidence>
<feature type="modified residue" description="N6-(pyridoxal phosphate)lysine" evidence="7">
    <location>
        <position position="308"/>
    </location>
</feature>
<evidence type="ECO:0000256" key="4">
    <source>
        <dbReference type="ARBA" id="ARBA00022793"/>
    </source>
</evidence>
<evidence type="ECO:0000256" key="1">
    <source>
        <dbReference type="ARBA" id="ARBA00001933"/>
    </source>
</evidence>
<dbReference type="RefSeq" id="XP_055859584.1">
    <property type="nucleotide sequence ID" value="XM_056003609.1"/>
</dbReference>
<keyword evidence="6 8" id="KW-0456">Lyase</keyword>
<keyword evidence="4" id="KW-0210">Decarboxylase</keyword>
<dbReference type="InterPro" id="IPR015424">
    <property type="entry name" value="PyrdxlP-dep_Trfase"/>
</dbReference>
<dbReference type="RefSeq" id="XP_055859582.1">
    <property type="nucleotide sequence ID" value="XM_056003607.1"/>
</dbReference>
<dbReference type="RefSeq" id="XP_055859583.1">
    <property type="nucleotide sequence ID" value="XM_056003608.1"/>
</dbReference>
<evidence type="ECO:0000256" key="3">
    <source>
        <dbReference type="ARBA" id="ARBA00011738"/>
    </source>
</evidence>
<dbReference type="AlphaFoldDB" id="A0A9W2Y9Q2"/>
<organism evidence="9 14">
    <name type="scientific">Biomphalaria glabrata</name>
    <name type="common">Bloodfluke planorb</name>
    <name type="synonym">Freshwater snail</name>
    <dbReference type="NCBI Taxonomy" id="6526"/>
    <lineage>
        <taxon>Eukaryota</taxon>
        <taxon>Metazoa</taxon>
        <taxon>Spiralia</taxon>
        <taxon>Lophotrochozoa</taxon>
        <taxon>Mollusca</taxon>
        <taxon>Gastropoda</taxon>
        <taxon>Heterobranchia</taxon>
        <taxon>Euthyneura</taxon>
        <taxon>Panpulmonata</taxon>
        <taxon>Hygrophila</taxon>
        <taxon>Lymnaeoidea</taxon>
        <taxon>Planorbidae</taxon>
        <taxon>Biomphalaria</taxon>
    </lineage>
</organism>
<dbReference type="Gene3D" id="3.90.1150.170">
    <property type="match status" value="1"/>
</dbReference>
<accession>A0A9W2Y9Q2</accession>
<keyword evidence="5 7" id="KW-0663">Pyridoxal phosphate</keyword>
<gene>
    <name evidence="10 11 12 13 14" type="primary">LOC106054813</name>
</gene>
<sequence length="496" mass="55409">MDPAEQSGGDFYELFDGLDGVAFLTKLFGIILTDAIQKGTQKDAKVVEFLHPADLAQCIDLKLSLEPTCDKTLLNLCEKIIHYSVRTGHPHFFNQLYGGIDLHALSGAWLSDALNTSQYTYEVAPVFTLMEKVVIEEVKGLIGFQTGDGLFCPGGSLSNMYALNLARHKMFPDVKLTGLSALPTMCVMTSEKGHYSIKKGAAFMGLGMNNVITVKTDERGRMIPEELDKAIVKAKSENRIPIMVNATAGTTVLGAFDPLHAIADICQKHALWMHVDGAWGASLLLSKNLRHKLHGIEKADSVSWNPHKMLCVPLQASLFVTRHKDLLCECHSFKAKYLFQQDKFYDVSFDTGDKSLQCGRKVDVLKLWLMWKAKGTKKLAAEIEHLLECASYLTQKIANTEGFSLVLKEPECTNVCFWYIPPSLRSCEQNEEWWNKLSNVAPVVKQRMTEQGTLMIGYQPDGDLVNFFRMVLVNPNITNSDMDFVVNEIIRLGCDL</sequence>
<dbReference type="InterPro" id="IPR015421">
    <property type="entry name" value="PyrdxlP-dep_Trfase_major"/>
</dbReference>
<evidence type="ECO:0000313" key="10">
    <source>
        <dbReference type="RefSeq" id="XP_055859580.1"/>
    </source>
</evidence>
<evidence type="ECO:0000313" key="14">
    <source>
        <dbReference type="RefSeq" id="XP_055859584.1"/>
    </source>
</evidence>
<evidence type="ECO:0000256" key="7">
    <source>
        <dbReference type="PIRSR" id="PIRSR602129-50"/>
    </source>
</evidence>
<dbReference type="GeneID" id="106054813"/>
<comment type="cofactor">
    <cofactor evidence="1 7 8">
        <name>pyridoxal 5'-phosphate</name>
        <dbReference type="ChEBI" id="CHEBI:597326"/>
    </cofactor>
</comment>
<dbReference type="GO" id="GO:0005737">
    <property type="term" value="C:cytoplasm"/>
    <property type="evidence" value="ECO:0007669"/>
    <property type="project" value="TreeGrafter"/>
</dbReference>
<dbReference type="PANTHER" id="PTHR45677">
    <property type="entry name" value="GLUTAMATE DECARBOXYLASE-RELATED"/>
    <property type="match status" value="1"/>
</dbReference>
<dbReference type="InterPro" id="IPR002129">
    <property type="entry name" value="PyrdxlP-dep_de-COase"/>
</dbReference>
<reference evidence="10 11" key="1">
    <citation type="submission" date="2025-04" db="UniProtKB">
        <authorList>
            <consortium name="RefSeq"/>
        </authorList>
    </citation>
    <scope>IDENTIFICATION</scope>
</reference>
<dbReference type="OrthoDB" id="392571at2759"/>
<dbReference type="CDD" id="cd06450">
    <property type="entry name" value="DOPA_deC_like"/>
    <property type="match status" value="1"/>
</dbReference>
<dbReference type="GO" id="GO:0030170">
    <property type="term" value="F:pyridoxal phosphate binding"/>
    <property type="evidence" value="ECO:0007669"/>
    <property type="project" value="InterPro"/>
</dbReference>
<keyword evidence="9" id="KW-1185">Reference proteome</keyword>
<evidence type="ECO:0000256" key="6">
    <source>
        <dbReference type="ARBA" id="ARBA00023239"/>
    </source>
</evidence>
<comment type="subunit">
    <text evidence="3">Homodimer.</text>
</comment>
<dbReference type="InterPro" id="IPR021115">
    <property type="entry name" value="Pyridoxal-P_BS"/>
</dbReference>
<evidence type="ECO:0000256" key="2">
    <source>
        <dbReference type="ARBA" id="ARBA00009533"/>
    </source>
</evidence>
<dbReference type="Proteomes" id="UP001165740">
    <property type="component" value="Chromosome 11"/>
</dbReference>
<proteinExistence type="inferred from homology"/>
<name>A0A9W2Y9Q2_BIOGL</name>
<evidence type="ECO:0000313" key="9">
    <source>
        <dbReference type="Proteomes" id="UP001165740"/>
    </source>
</evidence>
<evidence type="ECO:0000313" key="13">
    <source>
        <dbReference type="RefSeq" id="XP_055859583.1"/>
    </source>
</evidence>
<dbReference type="GO" id="GO:0016831">
    <property type="term" value="F:carboxy-lyase activity"/>
    <property type="evidence" value="ECO:0007669"/>
    <property type="project" value="UniProtKB-KW"/>
</dbReference>
<dbReference type="GO" id="GO:0019752">
    <property type="term" value="P:carboxylic acid metabolic process"/>
    <property type="evidence" value="ECO:0007669"/>
    <property type="project" value="InterPro"/>
</dbReference>
<comment type="similarity">
    <text evidence="2 8">Belongs to the group II decarboxylase family.</text>
</comment>
<dbReference type="FunFam" id="3.40.640.10:FF:000016">
    <property type="entry name" value="Glutamate decarboxylase like 1"/>
    <property type="match status" value="1"/>
</dbReference>
<dbReference type="PROSITE" id="PS00392">
    <property type="entry name" value="DDC_GAD_HDC_YDC"/>
    <property type="match status" value="1"/>
</dbReference>
<evidence type="ECO:0000313" key="11">
    <source>
        <dbReference type="RefSeq" id="XP_055859581.1"/>
    </source>
</evidence>
<dbReference type="Gene3D" id="3.40.640.10">
    <property type="entry name" value="Type I PLP-dependent aspartate aminotransferase-like (Major domain)"/>
    <property type="match status" value="1"/>
</dbReference>
<protein>
    <submittedName>
        <fullName evidence="10 11">Cysteine sulfinic acid decarboxylase-like</fullName>
    </submittedName>
</protein>